<keyword evidence="2" id="KW-1185">Reference proteome</keyword>
<dbReference type="Proteomes" id="UP001164250">
    <property type="component" value="Chromosome 3"/>
</dbReference>
<evidence type="ECO:0000313" key="2">
    <source>
        <dbReference type="Proteomes" id="UP001164250"/>
    </source>
</evidence>
<dbReference type="EMBL" id="CM047899">
    <property type="protein sequence ID" value="KAJ0101039.1"/>
    <property type="molecule type" value="Genomic_DNA"/>
</dbReference>
<sequence>MLVDSNTGKTSIRLIRALGFLVCISMAT</sequence>
<evidence type="ECO:0000313" key="1">
    <source>
        <dbReference type="EMBL" id="KAJ0101039.1"/>
    </source>
</evidence>
<proteinExistence type="predicted"/>
<name>A0ACC1BPV9_9ROSI</name>
<gene>
    <name evidence="1" type="ORF">Patl1_04786</name>
</gene>
<organism evidence="1 2">
    <name type="scientific">Pistacia atlantica</name>
    <dbReference type="NCBI Taxonomy" id="434234"/>
    <lineage>
        <taxon>Eukaryota</taxon>
        <taxon>Viridiplantae</taxon>
        <taxon>Streptophyta</taxon>
        <taxon>Embryophyta</taxon>
        <taxon>Tracheophyta</taxon>
        <taxon>Spermatophyta</taxon>
        <taxon>Magnoliopsida</taxon>
        <taxon>eudicotyledons</taxon>
        <taxon>Gunneridae</taxon>
        <taxon>Pentapetalae</taxon>
        <taxon>rosids</taxon>
        <taxon>malvids</taxon>
        <taxon>Sapindales</taxon>
        <taxon>Anacardiaceae</taxon>
        <taxon>Pistacia</taxon>
    </lineage>
</organism>
<comment type="caution">
    <text evidence="1">The sequence shown here is derived from an EMBL/GenBank/DDBJ whole genome shotgun (WGS) entry which is preliminary data.</text>
</comment>
<reference evidence="2" key="1">
    <citation type="journal article" date="2023" name="G3 (Bethesda)">
        <title>Genome assembly and association tests identify interacting loci associated with vigor, precocity, and sex in interspecific pistachio rootstocks.</title>
        <authorList>
            <person name="Palmer W."/>
            <person name="Jacygrad E."/>
            <person name="Sagayaradj S."/>
            <person name="Cavanaugh K."/>
            <person name="Han R."/>
            <person name="Bertier L."/>
            <person name="Beede B."/>
            <person name="Kafkas S."/>
            <person name="Golino D."/>
            <person name="Preece J."/>
            <person name="Michelmore R."/>
        </authorList>
    </citation>
    <scope>NUCLEOTIDE SEQUENCE [LARGE SCALE GENOMIC DNA]</scope>
</reference>
<accession>A0ACC1BPV9</accession>
<protein>
    <submittedName>
        <fullName evidence="1">Uncharacterized protein</fullName>
    </submittedName>
</protein>